<protein>
    <submittedName>
        <fullName evidence="1">Uncharacterized protein</fullName>
    </submittedName>
</protein>
<name>A0AAE0UZB5_9TELE</name>
<comment type="caution">
    <text evidence="1">The sequence shown here is derived from an EMBL/GenBank/DDBJ whole genome shotgun (WGS) entry which is preliminary data.</text>
</comment>
<dbReference type="Proteomes" id="UP001274896">
    <property type="component" value="Unassembled WGS sequence"/>
</dbReference>
<evidence type="ECO:0000313" key="2">
    <source>
        <dbReference type="Proteomes" id="UP001274896"/>
    </source>
</evidence>
<sequence>MWQGIRAITNYKTTSPACDSDASLPDTLNDFYARFEAHNSVAARKAIPPSNNQGMWQLADVFTDTFNISLSSTVVPTCLKTMTIIPVPKKPMVSCLND</sequence>
<proteinExistence type="predicted"/>
<keyword evidence="2" id="KW-1185">Reference proteome</keyword>
<dbReference type="AlphaFoldDB" id="A0AAE0UZB5"/>
<organism evidence="1 2">
    <name type="scientific">Hemibagrus guttatus</name>
    <dbReference type="NCBI Taxonomy" id="175788"/>
    <lineage>
        <taxon>Eukaryota</taxon>
        <taxon>Metazoa</taxon>
        <taxon>Chordata</taxon>
        <taxon>Craniata</taxon>
        <taxon>Vertebrata</taxon>
        <taxon>Euteleostomi</taxon>
        <taxon>Actinopterygii</taxon>
        <taxon>Neopterygii</taxon>
        <taxon>Teleostei</taxon>
        <taxon>Ostariophysi</taxon>
        <taxon>Siluriformes</taxon>
        <taxon>Bagridae</taxon>
        <taxon>Hemibagrus</taxon>
    </lineage>
</organism>
<reference evidence="1" key="1">
    <citation type="submission" date="2023-06" db="EMBL/GenBank/DDBJ databases">
        <title>Male Hemibagrus guttatus genome.</title>
        <authorList>
            <person name="Bian C."/>
        </authorList>
    </citation>
    <scope>NUCLEOTIDE SEQUENCE</scope>
    <source>
        <strain evidence="1">Male_cb2023</strain>
        <tissue evidence="1">Muscle</tissue>
    </source>
</reference>
<dbReference type="EMBL" id="JAUCMX010000012">
    <property type="protein sequence ID" value="KAK3529428.1"/>
    <property type="molecule type" value="Genomic_DNA"/>
</dbReference>
<accession>A0AAE0UZB5</accession>
<evidence type="ECO:0000313" key="1">
    <source>
        <dbReference type="EMBL" id="KAK3529428.1"/>
    </source>
</evidence>
<gene>
    <name evidence="1" type="ORF">QTP70_031112</name>
</gene>